<keyword evidence="1" id="KW-0479">Metal-binding</keyword>
<dbReference type="Pfam" id="PF03936">
    <property type="entry name" value="Terpene_synth_C"/>
    <property type="match status" value="1"/>
</dbReference>
<protein>
    <recommendedName>
        <fullName evidence="2">Terpene synthase metal-binding domain-containing protein</fullName>
    </recommendedName>
</protein>
<dbReference type="InterPro" id="IPR005630">
    <property type="entry name" value="Terpene_synthase_metal-bd"/>
</dbReference>
<dbReference type="InterPro" id="IPR008949">
    <property type="entry name" value="Isoprenoid_synthase_dom_sf"/>
</dbReference>
<dbReference type="SFLD" id="SFLDG01014">
    <property type="entry name" value="Terpene_Cyclase_Like_1_N-term"/>
    <property type="match status" value="1"/>
</dbReference>
<comment type="caution">
    <text evidence="3">The sequence shown here is derived from an EMBL/GenBank/DDBJ whole genome shotgun (WGS) entry which is preliminary data.</text>
</comment>
<gene>
    <name evidence="3" type="ORF">RD792_008900</name>
</gene>
<dbReference type="InterPro" id="IPR050148">
    <property type="entry name" value="Terpene_synthase-like"/>
</dbReference>
<evidence type="ECO:0000259" key="2">
    <source>
        <dbReference type="Pfam" id="PF03936"/>
    </source>
</evidence>
<dbReference type="SUPFAM" id="SSF48239">
    <property type="entry name" value="Terpenoid cyclases/Protein prenyltransferases"/>
    <property type="match status" value="1"/>
</dbReference>
<evidence type="ECO:0000256" key="1">
    <source>
        <dbReference type="ARBA" id="ARBA00022723"/>
    </source>
</evidence>
<feature type="domain" description="Terpene synthase metal-binding" evidence="2">
    <location>
        <begin position="420"/>
        <end position="476"/>
    </location>
</feature>
<dbReference type="InterPro" id="IPR036965">
    <property type="entry name" value="Terpene_synth_N_sf"/>
</dbReference>
<organism evidence="3 4">
    <name type="scientific">Penstemon davidsonii</name>
    <dbReference type="NCBI Taxonomy" id="160366"/>
    <lineage>
        <taxon>Eukaryota</taxon>
        <taxon>Viridiplantae</taxon>
        <taxon>Streptophyta</taxon>
        <taxon>Embryophyta</taxon>
        <taxon>Tracheophyta</taxon>
        <taxon>Spermatophyta</taxon>
        <taxon>Magnoliopsida</taxon>
        <taxon>eudicotyledons</taxon>
        <taxon>Gunneridae</taxon>
        <taxon>Pentapetalae</taxon>
        <taxon>asterids</taxon>
        <taxon>lamiids</taxon>
        <taxon>Lamiales</taxon>
        <taxon>Plantaginaceae</taxon>
        <taxon>Cheloneae</taxon>
        <taxon>Penstemon</taxon>
    </lineage>
</organism>
<dbReference type="EMBL" id="JAYDYQ010002533">
    <property type="protein sequence ID" value="KAK4486230.1"/>
    <property type="molecule type" value="Genomic_DNA"/>
</dbReference>
<dbReference type="Gene3D" id="1.10.600.10">
    <property type="entry name" value="Farnesyl Diphosphate Synthase"/>
    <property type="match status" value="1"/>
</dbReference>
<evidence type="ECO:0000313" key="4">
    <source>
        <dbReference type="Proteomes" id="UP001291926"/>
    </source>
</evidence>
<dbReference type="InterPro" id="IPR008930">
    <property type="entry name" value="Terpenoid_cyclase/PrenylTrfase"/>
</dbReference>
<dbReference type="Gene3D" id="1.50.10.160">
    <property type="match status" value="1"/>
</dbReference>
<accession>A0ABR0DAI8</accession>
<dbReference type="PANTHER" id="PTHR31739:SF30">
    <property type="entry name" value="COPAL-8-OL DIPHOSPHATE HYDRATASE, CHLOROPLASTIC"/>
    <property type="match status" value="1"/>
</dbReference>
<reference evidence="3 4" key="1">
    <citation type="journal article" date="2023" name="bioRxiv">
        <title>Genome report: Whole genome sequence and annotation of Penstemon davidsonii.</title>
        <authorList>
            <person name="Ostevik K.L."/>
            <person name="Alabady M."/>
            <person name="Zhang M."/>
            <person name="Rausher M.D."/>
        </authorList>
    </citation>
    <scope>NUCLEOTIDE SEQUENCE [LARGE SCALE GENOMIC DNA]</scope>
    <source>
        <strain evidence="3">DNT005</strain>
        <tissue evidence="3">Whole leaf</tissue>
    </source>
</reference>
<keyword evidence="4" id="KW-1185">Reference proteome</keyword>
<dbReference type="PANTHER" id="PTHR31739">
    <property type="entry name" value="ENT-COPALYL DIPHOSPHATE SYNTHASE, CHLOROPLASTIC"/>
    <property type="match status" value="1"/>
</dbReference>
<name>A0ABR0DAI8_9LAMI</name>
<dbReference type="Proteomes" id="UP001291926">
    <property type="component" value="Unassembled WGS sequence"/>
</dbReference>
<evidence type="ECO:0000313" key="3">
    <source>
        <dbReference type="EMBL" id="KAK4486230.1"/>
    </source>
</evidence>
<proteinExistence type="predicted"/>
<dbReference type="Gene3D" id="1.50.10.130">
    <property type="entry name" value="Terpene synthase, N-terminal domain"/>
    <property type="match status" value="1"/>
</dbReference>
<dbReference type="SUPFAM" id="SSF48576">
    <property type="entry name" value="Terpenoid synthases"/>
    <property type="match status" value="1"/>
</dbReference>
<sequence>MHALFTSKLNYFPTDECSRLLSSAKLRVQLPEYSTSTSCLNKSRRPLSLYDQVHDRNPKLYSRVAESRALPVLDVSLECGKDDPKDEAFEVKAFEDYIVYINKILSSIGDGRISVSPYDTAFVALIKDLDGNDVPQFPSSLEWIAENQLLDGSWGDEVYFCAFDRLVNTLACVVALKSWNVHGDKSEKGISYIRENVSKLENANAEHMTCGFEVVFPALLQRAQNLGIEGIPYNDPVVREIYAARDQKLKRIPKEMMHKVPTSLLFSLEGLQDLDWEKLLKLQSTDGSFLTSPSSTAFAFMETKDQNCLKFIKNTIEIFNGGGTYNFNLKQISNGLNMPWYSSLPRVEARFYLEHYGGATDVWIGKTLYRMPEISNNAYLELGRLDFNRCQAIHQIEWTYMQEYALYIHTKNNLTKYTVEEFGISREELLIAYFLATASIFEPERSSERIAWAKSQIISKMITSFYNKEITSSEQKVAFLSNFSNSINGVGRTNSYDDGRITILLDALLQFLEGFEGSINGQLKDVVNNIATNSGIKKMEIDEDMQRLVKLVLEESDGINRNTKQTFLQVAKTFYYVAHNDAEKIASHIDKVLFEPVV</sequence>